<evidence type="ECO:0000313" key="4">
    <source>
        <dbReference type="Proteomes" id="UP000450457"/>
    </source>
</evidence>
<evidence type="ECO:0000256" key="1">
    <source>
        <dbReference type="SAM" id="Phobius"/>
    </source>
</evidence>
<gene>
    <name evidence="3" type="ORF">GLW00_06280</name>
</gene>
<proteinExistence type="predicted"/>
<dbReference type="Proteomes" id="UP000450457">
    <property type="component" value="Unassembled WGS sequence"/>
</dbReference>
<name>A0A845F9W4_9BACI</name>
<keyword evidence="1" id="KW-0812">Transmembrane</keyword>
<dbReference type="InterPro" id="IPR025436">
    <property type="entry name" value="DUF4179"/>
</dbReference>
<evidence type="ECO:0000259" key="2">
    <source>
        <dbReference type="Pfam" id="PF13786"/>
    </source>
</evidence>
<keyword evidence="1" id="KW-1133">Transmembrane helix</keyword>
<feature type="transmembrane region" description="Helical" evidence="1">
    <location>
        <begin position="42"/>
        <end position="62"/>
    </location>
</feature>
<sequence length="344" mass="40163">MSNKWRYPEKIQQMKLQKEHQEQVLDRLQKPEARPKRTIGRMWMAAAVVILFLGGLIFTPAMEHVIAKIPYISQFVAQEEDRMGRMETFFGETNQSLEQKGYQIGNMQVSRDDKEVTVELMEMSHGKEVLTIVEEHLKENGFQNYTVSVKPFEERAQASDVSEEEMEQFYKNTKELEEKLTSRLQKEEFELMFPVHVQMNPTQGVYINVIVSETETRLDLLEEIMLEEGREYNASPELDIRQVEKKAREQEIRWEQTGAIHDIAQAMMESEQYPVTGFASSFHPYPLQIKIKTSLDRSDESSKAMAEEIREEIDLFIQTGEKTAPIKDDEYEVHVLGKDKKNID</sequence>
<organism evidence="3 4">
    <name type="scientific">Halobacillus litoralis</name>
    <dbReference type="NCBI Taxonomy" id="45668"/>
    <lineage>
        <taxon>Bacteria</taxon>
        <taxon>Bacillati</taxon>
        <taxon>Bacillota</taxon>
        <taxon>Bacilli</taxon>
        <taxon>Bacillales</taxon>
        <taxon>Bacillaceae</taxon>
        <taxon>Halobacillus</taxon>
    </lineage>
</organism>
<dbReference type="AlphaFoldDB" id="A0A845F9W4"/>
<accession>A0A845F9W4</accession>
<protein>
    <submittedName>
        <fullName evidence="3">DUF4030 domain-containing protein</fullName>
    </submittedName>
</protein>
<dbReference type="GeneID" id="78006589"/>
<reference evidence="3 4" key="1">
    <citation type="submission" date="2019-11" db="EMBL/GenBank/DDBJ databases">
        <title>Genome sequences of 17 halophilic strains isolated from different environments.</title>
        <authorList>
            <person name="Furrow R.E."/>
        </authorList>
    </citation>
    <scope>NUCLEOTIDE SEQUENCE [LARGE SCALE GENOMIC DNA]</scope>
    <source>
        <strain evidence="3 4">SL-4</strain>
    </source>
</reference>
<dbReference type="EMBL" id="WMFA01000002">
    <property type="protein sequence ID" value="MYL70445.1"/>
    <property type="molecule type" value="Genomic_DNA"/>
</dbReference>
<evidence type="ECO:0000313" key="3">
    <source>
        <dbReference type="EMBL" id="MYL70445.1"/>
    </source>
</evidence>
<dbReference type="RefSeq" id="WP_160912303.1">
    <property type="nucleotide sequence ID" value="NZ_WMFA01000002.1"/>
</dbReference>
<keyword evidence="1" id="KW-0472">Membrane</keyword>
<dbReference type="Pfam" id="PF13786">
    <property type="entry name" value="DUF4179"/>
    <property type="match status" value="1"/>
</dbReference>
<dbReference type="OrthoDB" id="2455196at2"/>
<comment type="caution">
    <text evidence="3">The sequence shown here is derived from an EMBL/GenBank/DDBJ whole genome shotgun (WGS) entry which is preliminary data.</text>
</comment>
<feature type="domain" description="DUF4179" evidence="2">
    <location>
        <begin position="37"/>
        <end position="118"/>
    </location>
</feature>